<reference evidence="1" key="1">
    <citation type="submission" date="2021-09" db="EMBL/GenBank/DDBJ databases">
        <authorList>
            <consortium name="AG Swart"/>
            <person name="Singh M."/>
            <person name="Singh A."/>
            <person name="Seah K."/>
            <person name="Emmerich C."/>
        </authorList>
    </citation>
    <scope>NUCLEOTIDE SEQUENCE</scope>
    <source>
        <strain evidence="1">ATCC30299</strain>
    </source>
</reference>
<keyword evidence="2" id="KW-1185">Reference proteome</keyword>
<gene>
    <name evidence="1" type="ORF">BSTOLATCC_MIC26336</name>
</gene>
<accession>A0AAU9J2H6</accession>
<name>A0AAU9J2H6_9CILI</name>
<dbReference type="Proteomes" id="UP001162131">
    <property type="component" value="Unassembled WGS sequence"/>
</dbReference>
<sequence>MQDMSEEIEDYNYNQEAMEFTSITVFPLKRKRETSSSGYSSARFAEKIPEDYICKICSDVVKHPVECALCGTLLCEDCTAKPINRNCTVFSTLDFERRPACPVCSTINTMRKPSRVLRRMISELKICCKNRKRGCEFITTLDLLESHESLCSYKVIKCGNSKFCGIKGTIHNFIPLDPAFIRTNSMIREGSGYVCSEVCKREVIFDRLIHSSYIQEALLDYFQVVSEIDERKRSIN</sequence>
<evidence type="ECO:0000313" key="2">
    <source>
        <dbReference type="Proteomes" id="UP001162131"/>
    </source>
</evidence>
<dbReference type="SUPFAM" id="SSF49599">
    <property type="entry name" value="TRAF domain-like"/>
    <property type="match status" value="1"/>
</dbReference>
<dbReference type="PANTHER" id="PTHR10131:SF94">
    <property type="entry name" value="TNF RECEPTOR-ASSOCIATED FACTOR 4"/>
    <property type="match status" value="1"/>
</dbReference>
<dbReference type="InterPro" id="IPR013083">
    <property type="entry name" value="Znf_RING/FYVE/PHD"/>
</dbReference>
<dbReference type="EMBL" id="CAJZBQ010000025">
    <property type="protein sequence ID" value="CAG9320421.1"/>
    <property type="molecule type" value="Genomic_DNA"/>
</dbReference>
<dbReference type="Gene3D" id="3.30.40.10">
    <property type="entry name" value="Zinc/RING finger domain, C3HC4 (zinc finger)"/>
    <property type="match status" value="2"/>
</dbReference>
<evidence type="ECO:0000313" key="1">
    <source>
        <dbReference type="EMBL" id="CAG9320421.1"/>
    </source>
</evidence>
<protein>
    <submittedName>
        <fullName evidence="1">Uncharacterized protein</fullName>
    </submittedName>
</protein>
<dbReference type="PANTHER" id="PTHR10131">
    <property type="entry name" value="TNF RECEPTOR ASSOCIATED FACTOR"/>
    <property type="match status" value="1"/>
</dbReference>
<dbReference type="SUPFAM" id="SSF57850">
    <property type="entry name" value="RING/U-box"/>
    <property type="match status" value="1"/>
</dbReference>
<comment type="caution">
    <text evidence="1">The sequence shown here is derived from an EMBL/GenBank/DDBJ whole genome shotgun (WGS) entry which is preliminary data.</text>
</comment>
<dbReference type="AlphaFoldDB" id="A0AAU9J2H6"/>
<proteinExistence type="predicted"/>
<organism evidence="1 2">
    <name type="scientific">Blepharisma stoltei</name>
    <dbReference type="NCBI Taxonomy" id="1481888"/>
    <lineage>
        <taxon>Eukaryota</taxon>
        <taxon>Sar</taxon>
        <taxon>Alveolata</taxon>
        <taxon>Ciliophora</taxon>
        <taxon>Postciliodesmatophora</taxon>
        <taxon>Heterotrichea</taxon>
        <taxon>Heterotrichida</taxon>
        <taxon>Blepharismidae</taxon>
        <taxon>Blepharisma</taxon>
    </lineage>
</organism>